<reference evidence="2 3" key="1">
    <citation type="submission" date="2018-11" db="EMBL/GenBank/DDBJ databases">
        <title>Trebonia kvetii gen.nov., sp.nov., a novel acidophilic actinobacterium, and proposal of the new actinobacterial family Treboniaceae fam. nov.</title>
        <authorList>
            <person name="Rapoport D."/>
            <person name="Sagova-Mareckova M."/>
            <person name="Sedlacek I."/>
            <person name="Provaznik J."/>
            <person name="Kralova S."/>
            <person name="Pavlinic D."/>
            <person name="Benes V."/>
            <person name="Kopecky J."/>
        </authorList>
    </citation>
    <scope>NUCLEOTIDE SEQUENCE [LARGE SCALE GENOMIC DNA]</scope>
    <source>
        <strain evidence="2 3">15Tr583</strain>
    </source>
</reference>
<dbReference type="AlphaFoldDB" id="A0A6P2C381"/>
<name>A0A6P2C381_9ACTN</name>
<organism evidence="2 3">
    <name type="scientific">Trebonia kvetii</name>
    <dbReference type="NCBI Taxonomy" id="2480626"/>
    <lineage>
        <taxon>Bacteria</taxon>
        <taxon>Bacillati</taxon>
        <taxon>Actinomycetota</taxon>
        <taxon>Actinomycetes</taxon>
        <taxon>Streptosporangiales</taxon>
        <taxon>Treboniaceae</taxon>
        <taxon>Trebonia</taxon>
    </lineage>
</organism>
<evidence type="ECO:0000256" key="1">
    <source>
        <dbReference type="SAM" id="SignalP"/>
    </source>
</evidence>
<keyword evidence="1" id="KW-0732">Signal</keyword>
<dbReference type="EMBL" id="RPFW01000002">
    <property type="protein sequence ID" value="TVZ05417.1"/>
    <property type="molecule type" value="Genomic_DNA"/>
</dbReference>
<feature type="chain" id="PRO_5039644074" evidence="1">
    <location>
        <begin position="26"/>
        <end position="111"/>
    </location>
</feature>
<evidence type="ECO:0000313" key="3">
    <source>
        <dbReference type="Proteomes" id="UP000460272"/>
    </source>
</evidence>
<gene>
    <name evidence="2" type="ORF">EAS64_12765</name>
</gene>
<proteinExistence type="predicted"/>
<keyword evidence="3" id="KW-1185">Reference proteome</keyword>
<feature type="signal peptide" evidence="1">
    <location>
        <begin position="1"/>
        <end position="25"/>
    </location>
</feature>
<accession>A0A6P2C381</accession>
<comment type="caution">
    <text evidence="2">The sequence shown here is derived from an EMBL/GenBank/DDBJ whole genome shotgun (WGS) entry which is preliminary data.</text>
</comment>
<sequence>MTTRNRNRMTLGAAAILLAAAGFWAGKSLTTATLTPTAQTGTVALVGINGDEFAIRLDGQRQLTSYGLGSNTTWRDAYGIWQDGTRPGCWIECPSRPVPRYPIVTPPTPSG</sequence>
<dbReference type="RefSeq" id="WP_145853120.1">
    <property type="nucleotide sequence ID" value="NZ_RPFW01000002.1"/>
</dbReference>
<evidence type="ECO:0000313" key="2">
    <source>
        <dbReference type="EMBL" id="TVZ05417.1"/>
    </source>
</evidence>
<dbReference type="Proteomes" id="UP000460272">
    <property type="component" value="Unassembled WGS sequence"/>
</dbReference>
<protein>
    <submittedName>
        <fullName evidence="2">Uncharacterized protein</fullName>
    </submittedName>
</protein>